<dbReference type="GO" id="GO:0005737">
    <property type="term" value="C:cytoplasm"/>
    <property type="evidence" value="ECO:0007669"/>
    <property type="project" value="TreeGrafter"/>
</dbReference>
<dbReference type="InterPro" id="IPR009075">
    <property type="entry name" value="AcylCo_DH/oxidase_C"/>
</dbReference>
<reference evidence="7" key="1">
    <citation type="submission" date="2020-07" db="EMBL/GenBank/DDBJ databases">
        <title>A new Micromonospora strain with potent antibiotic activity isolated from the microbiome of a mid-Atlantic deep-sea sponge.</title>
        <authorList>
            <person name="Back C.R."/>
            <person name="Stennett H.L."/>
            <person name="Williams S.E."/>
            <person name="Wang L."/>
            <person name="Ojeda Gomez J."/>
            <person name="Abdulle O.M."/>
            <person name="Duffy T."/>
            <person name="Hendry K.R."/>
            <person name="Powell D."/>
            <person name="Stach J.E."/>
            <person name="Essex-Lopresti A.E."/>
            <person name="Willis C.L."/>
            <person name="Curnow P."/>
            <person name="Race P.R."/>
        </authorList>
    </citation>
    <scope>NUCLEOTIDE SEQUENCE [LARGE SCALE GENOMIC DNA]</scope>
    <source>
        <strain evidence="7">28ISP2-46</strain>
    </source>
</reference>
<dbReference type="EMBL" id="CP059322">
    <property type="protein sequence ID" value="QLQ36573.1"/>
    <property type="molecule type" value="Genomic_DNA"/>
</dbReference>
<comment type="similarity">
    <text evidence="1">Belongs to the acyl-CoA dehydrogenase family.</text>
</comment>
<dbReference type="PANTHER" id="PTHR48083:SF2">
    <property type="entry name" value="MEDIUM-CHAIN SPECIFIC ACYL-COA DEHYDROGENASE, MITOCHONDRIAL"/>
    <property type="match status" value="1"/>
</dbReference>
<dbReference type="InterPro" id="IPR050741">
    <property type="entry name" value="Acyl-CoA_dehydrogenase"/>
</dbReference>
<dbReference type="PANTHER" id="PTHR48083">
    <property type="entry name" value="MEDIUM-CHAIN SPECIFIC ACYL-COA DEHYDROGENASE, MITOCHONDRIAL-RELATED"/>
    <property type="match status" value="1"/>
</dbReference>
<evidence type="ECO:0000313" key="7">
    <source>
        <dbReference type="Proteomes" id="UP000510844"/>
    </source>
</evidence>
<dbReference type="Gene3D" id="1.20.140.10">
    <property type="entry name" value="Butyryl-CoA Dehydrogenase, subunit A, domain 3"/>
    <property type="match status" value="1"/>
</dbReference>
<name>A0A7L6B3L0_9ACTN</name>
<keyword evidence="3" id="KW-0274">FAD</keyword>
<evidence type="ECO:0000256" key="2">
    <source>
        <dbReference type="ARBA" id="ARBA00022630"/>
    </source>
</evidence>
<gene>
    <name evidence="6" type="ORF">H1D33_25405</name>
</gene>
<accession>A0A7L6B3L0</accession>
<keyword evidence="4" id="KW-0560">Oxidoreductase</keyword>
<reference evidence="6 7" key="2">
    <citation type="journal article" date="2021" name="Mar. Drugs">
        <title>A New Micromonospora Strain with Antibiotic Activity Isolated from the Microbiome of a Mid-Atlantic Deep-Sea Sponge.</title>
        <authorList>
            <person name="Back C.R."/>
            <person name="Stennett H.L."/>
            <person name="Williams S.E."/>
            <person name="Wang L."/>
            <person name="Ojeda Gomez J."/>
            <person name="Abdulle O.M."/>
            <person name="Duffy T."/>
            <person name="Neal C."/>
            <person name="Mantell J."/>
            <person name="Jepson M.A."/>
            <person name="Hendry K.R."/>
            <person name="Powell D."/>
            <person name="Stach J.E.M."/>
            <person name="Essex-Lopresti A.E."/>
            <person name="Willis C.L."/>
            <person name="Curnow P."/>
            <person name="Race P.R."/>
        </authorList>
    </citation>
    <scope>NUCLEOTIDE SEQUENCE [LARGE SCALE GENOMIC DNA]</scope>
    <source>
        <strain evidence="6 7">28ISP2-46</strain>
    </source>
</reference>
<dbReference type="GO" id="GO:0003995">
    <property type="term" value="F:acyl-CoA dehydrogenase activity"/>
    <property type="evidence" value="ECO:0007669"/>
    <property type="project" value="TreeGrafter"/>
</dbReference>
<evidence type="ECO:0000313" key="6">
    <source>
        <dbReference type="EMBL" id="QLQ36573.1"/>
    </source>
</evidence>
<evidence type="ECO:0000256" key="4">
    <source>
        <dbReference type="ARBA" id="ARBA00023002"/>
    </source>
</evidence>
<sequence length="292" mass="30085">MTSTTDSVARAAVATVRAASDMGAVWRVAVEQQWHLLAVAEADGGYGGSLTDLADVVRALAGAGLSTPIPELYAGATGGAVGVALPVGNGETLVPWGRWCADVLVLDGGDTVVPVRGARERENLAHEPVDELTVPGAGEGAGQALARWRVLHTARLVGGAVAGARRTAAYAGTRVQFGRPIARFQAVAALVAEAHAQSVLAAAGLERALADVDDDASVLSGHAVAARAAGAVARIAHQVHGAIGVTQELGLEQLTRRLWAWRDLWQTEFEIERLLAAGVAGQGEGYFWSADA</sequence>
<feature type="domain" description="Acyl-CoA dehydrogenase/oxidase C-terminal" evidence="5">
    <location>
        <begin position="143"/>
        <end position="257"/>
    </location>
</feature>
<proteinExistence type="inferred from homology"/>
<dbReference type="InterPro" id="IPR009100">
    <property type="entry name" value="AcylCoA_DH/oxidase_NM_dom_sf"/>
</dbReference>
<dbReference type="AlphaFoldDB" id="A0A7L6B3L0"/>
<evidence type="ECO:0000256" key="1">
    <source>
        <dbReference type="ARBA" id="ARBA00009347"/>
    </source>
</evidence>
<keyword evidence="7" id="KW-1185">Reference proteome</keyword>
<protein>
    <submittedName>
        <fullName evidence="6">Acyl-CoA dehydrogenase family protein</fullName>
    </submittedName>
</protein>
<dbReference type="GO" id="GO:0033539">
    <property type="term" value="P:fatty acid beta-oxidation using acyl-CoA dehydrogenase"/>
    <property type="evidence" value="ECO:0007669"/>
    <property type="project" value="TreeGrafter"/>
</dbReference>
<evidence type="ECO:0000259" key="5">
    <source>
        <dbReference type="Pfam" id="PF00441"/>
    </source>
</evidence>
<evidence type="ECO:0000256" key="3">
    <source>
        <dbReference type="ARBA" id="ARBA00022827"/>
    </source>
</evidence>
<keyword evidence="2" id="KW-0285">Flavoprotein</keyword>
<dbReference type="SUPFAM" id="SSF56645">
    <property type="entry name" value="Acyl-CoA dehydrogenase NM domain-like"/>
    <property type="match status" value="1"/>
</dbReference>
<dbReference type="Proteomes" id="UP000510844">
    <property type="component" value="Chromosome"/>
</dbReference>
<organism evidence="6 7">
    <name type="scientific">Micromonospora robiginosa</name>
    <dbReference type="NCBI Taxonomy" id="2749844"/>
    <lineage>
        <taxon>Bacteria</taxon>
        <taxon>Bacillati</taxon>
        <taxon>Actinomycetota</taxon>
        <taxon>Actinomycetes</taxon>
        <taxon>Micromonosporales</taxon>
        <taxon>Micromonosporaceae</taxon>
        <taxon>Micromonospora</taxon>
    </lineage>
</organism>
<dbReference type="SUPFAM" id="SSF47203">
    <property type="entry name" value="Acyl-CoA dehydrogenase C-terminal domain-like"/>
    <property type="match status" value="1"/>
</dbReference>
<dbReference type="InterPro" id="IPR036250">
    <property type="entry name" value="AcylCo_DH-like_C"/>
</dbReference>
<dbReference type="RefSeq" id="WP_181569088.1">
    <property type="nucleotide sequence ID" value="NZ_CP059322.2"/>
</dbReference>
<dbReference type="Pfam" id="PF00441">
    <property type="entry name" value="Acyl-CoA_dh_1"/>
    <property type="match status" value="1"/>
</dbReference>
<dbReference type="KEGG" id="mfeu:H1D33_25405"/>